<gene>
    <name evidence="5" type="ORF">UFOPK1722_01931</name>
</gene>
<dbReference type="InterPro" id="IPR016181">
    <property type="entry name" value="Acyl_CoA_acyltransferase"/>
</dbReference>
<keyword evidence="1" id="KW-0808">Transferase</keyword>
<dbReference type="PANTHER" id="PTHR43792:SF8">
    <property type="entry name" value="[RIBOSOMAL PROTEIN US5]-ALANINE N-ACETYLTRANSFERASE"/>
    <property type="match status" value="1"/>
</dbReference>
<dbReference type="GO" id="GO:0008999">
    <property type="term" value="F:protein-N-terminal-alanine acetyltransferase activity"/>
    <property type="evidence" value="ECO:0007669"/>
    <property type="project" value="TreeGrafter"/>
</dbReference>
<dbReference type="GO" id="GO:0005737">
    <property type="term" value="C:cytoplasm"/>
    <property type="evidence" value="ECO:0007669"/>
    <property type="project" value="TreeGrafter"/>
</dbReference>
<keyword evidence="2" id="KW-0012">Acyltransferase</keyword>
<name>A0A6J6G5I7_9ZZZZ</name>
<evidence type="ECO:0000256" key="2">
    <source>
        <dbReference type="ARBA" id="ARBA00023315"/>
    </source>
</evidence>
<dbReference type="PROSITE" id="PS51186">
    <property type="entry name" value="GNAT"/>
    <property type="match status" value="1"/>
</dbReference>
<feature type="domain" description="N-acetyltransferase" evidence="4">
    <location>
        <begin position="21"/>
        <end position="193"/>
    </location>
</feature>
<protein>
    <submittedName>
        <fullName evidence="5">Unannotated protein</fullName>
    </submittedName>
</protein>
<reference evidence="5" key="1">
    <citation type="submission" date="2020-05" db="EMBL/GenBank/DDBJ databases">
        <authorList>
            <person name="Chiriac C."/>
            <person name="Salcher M."/>
            <person name="Ghai R."/>
            <person name="Kavagutti S V."/>
        </authorList>
    </citation>
    <scope>NUCLEOTIDE SEQUENCE</scope>
</reference>
<dbReference type="Pfam" id="PF13302">
    <property type="entry name" value="Acetyltransf_3"/>
    <property type="match status" value="1"/>
</dbReference>
<organism evidence="5">
    <name type="scientific">freshwater metagenome</name>
    <dbReference type="NCBI Taxonomy" id="449393"/>
    <lineage>
        <taxon>unclassified sequences</taxon>
        <taxon>metagenomes</taxon>
        <taxon>ecological metagenomes</taxon>
    </lineage>
</organism>
<dbReference type="EMBL" id="CAEZTS010000243">
    <property type="protein sequence ID" value="CAB4596467.1"/>
    <property type="molecule type" value="Genomic_DNA"/>
</dbReference>
<evidence type="ECO:0000259" key="4">
    <source>
        <dbReference type="PROSITE" id="PS51186"/>
    </source>
</evidence>
<dbReference type="SUPFAM" id="SSF55729">
    <property type="entry name" value="Acyl-CoA N-acyltransferases (Nat)"/>
    <property type="match status" value="1"/>
</dbReference>
<accession>A0A6J6G5I7</accession>
<evidence type="ECO:0000256" key="1">
    <source>
        <dbReference type="ARBA" id="ARBA00022679"/>
    </source>
</evidence>
<dbReference type="PANTHER" id="PTHR43792">
    <property type="entry name" value="GNAT FAMILY, PUTATIVE (AFU_ORTHOLOGUE AFUA_3G00765)-RELATED-RELATED"/>
    <property type="match status" value="1"/>
</dbReference>
<dbReference type="Gene3D" id="3.40.630.30">
    <property type="match status" value="1"/>
</dbReference>
<dbReference type="InterPro" id="IPR051531">
    <property type="entry name" value="N-acetyltransferase"/>
</dbReference>
<dbReference type="AlphaFoldDB" id="A0A6J6G5I7"/>
<dbReference type="InterPro" id="IPR000182">
    <property type="entry name" value="GNAT_dom"/>
</dbReference>
<proteinExistence type="inferred from homology"/>
<sequence length="207" mass="23563">MSHHDIHPARTAAVRLYGRRVVLRPLVPPDFAAWSEVRRRNHDWLTVWEPSRPAHSPDPSTDREAFSARCALRDRERQSGTAYAFGMFVDNAFAGEVNLNNVVRGAMMGGSVGYWIDQARAGRSYTSESVVVLARYAFEELGLHRLEICIVPRNANSHRVVAKLGLRNEGTAERFLEINGTWEDHVRYGFTSEEWSARRDELANAWL</sequence>
<evidence type="ECO:0000256" key="3">
    <source>
        <dbReference type="ARBA" id="ARBA00038502"/>
    </source>
</evidence>
<comment type="similarity">
    <text evidence="3">Belongs to the acetyltransferase family. RimJ subfamily.</text>
</comment>
<evidence type="ECO:0000313" key="5">
    <source>
        <dbReference type="EMBL" id="CAB4596467.1"/>
    </source>
</evidence>